<organism evidence="1 2">
    <name type="scientific">Desulfomicrobium macestii</name>
    <dbReference type="NCBI Taxonomy" id="90731"/>
    <lineage>
        <taxon>Bacteria</taxon>
        <taxon>Pseudomonadati</taxon>
        <taxon>Thermodesulfobacteriota</taxon>
        <taxon>Desulfovibrionia</taxon>
        <taxon>Desulfovibrionales</taxon>
        <taxon>Desulfomicrobiaceae</taxon>
        <taxon>Desulfomicrobium</taxon>
    </lineage>
</organism>
<keyword evidence="2" id="KW-1185">Reference proteome</keyword>
<protein>
    <recommendedName>
        <fullName evidence="3">AbiEi antitoxin C-terminal domain-containing protein</fullName>
    </recommendedName>
</protein>
<evidence type="ECO:0000313" key="2">
    <source>
        <dbReference type="Proteomes" id="UP000639010"/>
    </source>
</evidence>
<dbReference type="Proteomes" id="UP000639010">
    <property type="component" value="Unassembled WGS sequence"/>
</dbReference>
<evidence type="ECO:0000313" key="1">
    <source>
        <dbReference type="EMBL" id="MBE1424862.1"/>
    </source>
</evidence>
<comment type="caution">
    <text evidence="1">The sequence shown here is derived from an EMBL/GenBank/DDBJ whole genome shotgun (WGS) entry which is preliminary data.</text>
</comment>
<reference evidence="1 2" key="1">
    <citation type="submission" date="2020-10" db="EMBL/GenBank/DDBJ databases">
        <title>Genomic Encyclopedia of Type Strains, Phase IV (KMG-IV): sequencing the most valuable type-strain genomes for metagenomic binning, comparative biology and taxonomic classification.</title>
        <authorList>
            <person name="Goeker M."/>
        </authorList>
    </citation>
    <scope>NUCLEOTIDE SEQUENCE [LARGE SCALE GENOMIC DNA]</scope>
    <source>
        <strain evidence="1 2">DSM 4194</strain>
    </source>
</reference>
<proteinExistence type="predicted"/>
<sequence length="283" mass="32959">MSLADYPLTVKGRLRGFVVKKESVIEVVRQRIKQFSTGEIFGYEAFGELALTRRKALTQALSQLVKREELKRAYTANFYRPDWNKYGAVPIFDAERINSLGNVYVTGLDAHNALGISTQIPMIVTIAHPTKHYRRRLGRLRIRYVRSTLKEIPDGADCALLMILDSIKDIKHIQDASPDDAVRRLLWIIKRFEKHRVEKLVEYALHYPPRVRAVLGAMLEHARYKRLRSVLKATLNPQTEYHVGLKDSLPNLKKWKLLGPGRTYKAWKRRWEKRRNEAQTFEP</sequence>
<name>A0ABR9H2T1_9BACT</name>
<accession>A0ABR9H2T1</accession>
<dbReference type="InterPro" id="IPR045738">
    <property type="entry name" value="DUF6088"/>
</dbReference>
<dbReference type="EMBL" id="JADBGG010000009">
    <property type="protein sequence ID" value="MBE1424862.1"/>
    <property type="molecule type" value="Genomic_DNA"/>
</dbReference>
<dbReference type="RefSeq" id="WP_192623325.1">
    <property type="nucleotide sequence ID" value="NZ_JADBGG010000009.1"/>
</dbReference>
<evidence type="ECO:0008006" key="3">
    <source>
        <dbReference type="Google" id="ProtNLM"/>
    </source>
</evidence>
<gene>
    <name evidence="1" type="ORF">H4684_001501</name>
</gene>
<dbReference type="Pfam" id="PF19570">
    <property type="entry name" value="DUF6088"/>
    <property type="match status" value="1"/>
</dbReference>